<feature type="transmembrane region" description="Helical" evidence="6">
    <location>
        <begin position="256"/>
        <end position="281"/>
    </location>
</feature>
<accession>A0A3B0W5G1</accession>
<dbReference type="PANTHER" id="PTHR42703">
    <property type="entry name" value="NADH DEHYDROGENASE"/>
    <property type="match status" value="1"/>
</dbReference>
<keyword evidence="8" id="KW-0830">Ubiquinone</keyword>
<dbReference type="Pfam" id="PF00361">
    <property type="entry name" value="Proton_antipo_M"/>
    <property type="match status" value="1"/>
</dbReference>
<dbReference type="GO" id="GO:0005886">
    <property type="term" value="C:plasma membrane"/>
    <property type="evidence" value="ECO:0007669"/>
    <property type="project" value="UniProtKB-SubCell"/>
</dbReference>
<keyword evidence="4 6" id="KW-1133">Transmembrane helix</keyword>
<dbReference type="InterPro" id="IPR003918">
    <property type="entry name" value="NADH_UbQ_OxRdtase"/>
</dbReference>
<dbReference type="GO" id="GO:0042773">
    <property type="term" value="P:ATP synthesis coupled electron transport"/>
    <property type="evidence" value="ECO:0007669"/>
    <property type="project" value="InterPro"/>
</dbReference>
<feature type="transmembrane region" description="Helical" evidence="6">
    <location>
        <begin position="121"/>
        <end position="141"/>
    </location>
</feature>
<dbReference type="GO" id="GO:0008137">
    <property type="term" value="F:NADH dehydrogenase (ubiquinone) activity"/>
    <property type="evidence" value="ECO:0007669"/>
    <property type="project" value="InterPro"/>
</dbReference>
<feature type="domain" description="NADH:quinone oxidoreductase/Mrp antiporter transmembrane" evidence="7">
    <location>
        <begin position="143"/>
        <end position="437"/>
    </location>
</feature>
<keyword evidence="5 6" id="KW-0472">Membrane</keyword>
<comment type="subcellular location">
    <subcellularLocation>
        <location evidence="1">Cell membrane</location>
        <topology evidence="1">Multi-pass membrane protein</topology>
    </subcellularLocation>
</comment>
<gene>
    <name evidence="8" type="ORF">MNBD_DELTA02-126</name>
</gene>
<evidence type="ECO:0000256" key="4">
    <source>
        <dbReference type="ARBA" id="ARBA00022989"/>
    </source>
</evidence>
<proteinExistence type="predicted"/>
<feature type="transmembrane region" description="Helical" evidence="6">
    <location>
        <begin position="84"/>
        <end position="109"/>
    </location>
</feature>
<feature type="transmembrane region" description="Helical" evidence="6">
    <location>
        <begin position="389"/>
        <end position="413"/>
    </location>
</feature>
<organism evidence="8">
    <name type="scientific">hydrothermal vent metagenome</name>
    <dbReference type="NCBI Taxonomy" id="652676"/>
    <lineage>
        <taxon>unclassified sequences</taxon>
        <taxon>metagenomes</taxon>
        <taxon>ecological metagenomes</taxon>
    </lineage>
</organism>
<dbReference type="GO" id="GO:0016491">
    <property type="term" value="F:oxidoreductase activity"/>
    <property type="evidence" value="ECO:0007669"/>
    <property type="project" value="UniProtKB-KW"/>
</dbReference>
<feature type="transmembrane region" description="Helical" evidence="6">
    <location>
        <begin position="223"/>
        <end position="244"/>
    </location>
</feature>
<evidence type="ECO:0000256" key="5">
    <source>
        <dbReference type="ARBA" id="ARBA00023136"/>
    </source>
</evidence>
<protein>
    <submittedName>
        <fullName evidence="8">NADH-ubiquinone oxidoreductase chain N</fullName>
        <ecNumber evidence="8">1.6.5.3</ecNumber>
    </submittedName>
</protein>
<dbReference type="InterPro" id="IPR050586">
    <property type="entry name" value="CPA3_Na-H_Antiporter_D"/>
</dbReference>
<dbReference type="PRINTS" id="PR01437">
    <property type="entry name" value="NUOXDRDTASE4"/>
</dbReference>
<keyword evidence="8" id="KW-0560">Oxidoreductase</keyword>
<reference evidence="8" key="1">
    <citation type="submission" date="2018-06" db="EMBL/GenBank/DDBJ databases">
        <authorList>
            <person name="Zhirakovskaya E."/>
        </authorList>
    </citation>
    <scope>NUCLEOTIDE SEQUENCE</scope>
</reference>
<evidence type="ECO:0000256" key="2">
    <source>
        <dbReference type="ARBA" id="ARBA00022475"/>
    </source>
</evidence>
<feature type="transmembrane region" description="Helical" evidence="6">
    <location>
        <begin position="147"/>
        <end position="165"/>
    </location>
</feature>
<name>A0A3B0W5G1_9ZZZZ</name>
<feature type="transmembrane region" description="Helical" evidence="6">
    <location>
        <begin position="40"/>
        <end position="64"/>
    </location>
</feature>
<dbReference type="EC" id="1.6.5.3" evidence="8"/>
<feature type="transmembrane region" description="Helical" evidence="6">
    <location>
        <begin position="425"/>
        <end position="450"/>
    </location>
</feature>
<keyword evidence="3 6" id="KW-0812">Transmembrane</keyword>
<dbReference type="InterPro" id="IPR001750">
    <property type="entry name" value="ND/Mrp_TM"/>
</dbReference>
<evidence type="ECO:0000259" key="7">
    <source>
        <dbReference type="Pfam" id="PF00361"/>
    </source>
</evidence>
<evidence type="ECO:0000256" key="3">
    <source>
        <dbReference type="ARBA" id="ARBA00022692"/>
    </source>
</evidence>
<feature type="transmembrane region" description="Helical" evidence="6">
    <location>
        <begin position="12"/>
        <end position="33"/>
    </location>
</feature>
<evidence type="ECO:0000256" key="6">
    <source>
        <dbReference type="SAM" id="Phobius"/>
    </source>
</evidence>
<evidence type="ECO:0000313" key="8">
    <source>
        <dbReference type="EMBL" id="VAW38874.1"/>
    </source>
</evidence>
<dbReference type="EMBL" id="UOEZ01000080">
    <property type="protein sequence ID" value="VAW38874.1"/>
    <property type="molecule type" value="Genomic_DNA"/>
</dbReference>
<keyword evidence="2" id="KW-1003">Cell membrane</keyword>
<evidence type="ECO:0000256" key="1">
    <source>
        <dbReference type="ARBA" id="ARBA00004651"/>
    </source>
</evidence>
<dbReference type="AlphaFoldDB" id="A0A3B0W5G1"/>
<feature type="transmembrane region" description="Helical" evidence="6">
    <location>
        <begin position="471"/>
        <end position="489"/>
    </location>
</feature>
<dbReference type="PANTHER" id="PTHR42703:SF1">
    <property type="entry name" value="NA(+)_H(+) ANTIPORTER SUBUNIT D1"/>
    <property type="match status" value="1"/>
</dbReference>
<feature type="transmembrane region" description="Helical" evidence="6">
    <location>
        <begin position="293"/>
        <end position="311"/>
    </location>
</feature>
<feature type="transmembrane region" description="Helical" evidence="6">
    <location>
        <begin position="349"/>
        <end position="368"/>
    </location>
</feature>
<sequence length="508" mass="55134">MSITPSTFISTAGSIPILTIIIPLISAMAAPLIGRIHKSFGWYLATTATFIAFLMALSLLYTVLDSGTISYRLGSWAPPMGIEYVISHFNGFVLVIISGISFIVTLYGKKSVEQEIEASKIPFFYSVYLLFIAGIMGIVITGDIFNLYVFVEITALSGYALIAMGKDRKALVASYNYLILGTIGATFLVLGIGYLYIATGTLNMNDLLHRLPELYGSTTVRTAFAFLMVGLCLKLALFPFHIWLPGVYTHSPSIVSALMAATSTKVMAFVLLRIMFTIFTLEFVLDVVPVTKVLIVLSCVAIIMGSLMALGQTNIKRMLAYSSIGQIGYIILGASIANETAMTGSLIHIFNHAIMKGMLFMVVGAVVYKTGIVNIKDMEGLGKRMPWTMAAFTVGAMSMIGFPFTVGFISKWYLAIGSIEAGMWYLVPVLLVSSIMTAFYFWRVVESVYFKGRSEKIMALKSPLHSDEAPFGMVVTIVFLAALCVYFGLAASGPIGVARTAAAMLLGH</sequence>
<feature type="transmembrane region" description="Helical" evidence="6">
    <location>
        <begin position="177"/>
        <end position="197"/>
    </location>
</feature>